<feature type="transmembrane region" description="Helical" evidence="14">
    <location>
        <begin position="338"/>
        <end position="357"/>
    </location>
</feature>
<comment type="subcellular location">
    <subcellularLocation>
        <location evidence="1">Membrane</location>
        <topology evidence="1">Multi-pass membrane protein</topology>
    </subcellularLocation>
</comment>
<dbReference type="InterPro" id="IPR007644">
    <property type="entry name" value="RNA_pol_bsu_protrusion"/>
</dbReference>
<dbReference type="InterPro" id="IPR006667">
    <property type="entry name" value="SLC41_membr_dom"/>
</dbReference>
<keyword evidence="4" id="KW-0813">Transport</keyword>
<dbReference type="SUPFAM" id="SSF64484">
    <property type="entry name" value="beta and beta-prime subunits of DNA dependent RNA-polymerase"/>
    <property type="match status" value="1"/>
</dbReference>
<keyword evidence="7 14" id="KW-0812">Transmembrane</keyword>
<comment type="similarity">
    <text evidence="2">Belongs to the SLC41A transporter family.</text>
</comment>
<evidence type="ECO:0000256" key="13">
    <source>
        <dbReference type="SAM" id="MobiDB-lite"/>
    </source>
</evidence>
<keyword evidence="18" id="KW-1185">Reference proteome</keyword>
<dbReference type="EMBL" id="CAUYUJ010001780">
    <property type="protein sequence ID" value="CAK0797610.1"/>
    <property type="molecule type" value="Genomic_DNA"/>
</dbReference>
<evidence type="ECO:0000256" key="4">
    <source>
        <dbReference type="ARBA" id="ARBA00022448"/>
    </source>
</evidence>
<comment type="caution">
    <text evidence="17">The sequence shown here is derived from an EMBL/GenBank/DDBJ whole genome shotgun (WGS) entry which is preliminary data.</text>
</comment>
<dbReference type="PANTHER" id="PTHR41394:SF5">
    <property type="entry name" value="SLC41A_MGTE INTEGRAL MEMBRANE DOMAIN-CONTAINING PROTEIN"/>
    <property type="match status" value="1"/>
</dbReference>
<dbReference type="EC" id="2.7.7.6" evidence="3"/>
<feature type="transmembrane region" description="Helical" evidence="14">
    <location>
        <begin position="249"/>
        <end position="270"/>
    </location>
</feature>
<dbReference type="SUPFAM" id="SSF161093">
    <property type="entry name" value="MgtE membrane domain-like"/>
    <property type="match status" value="1"/>
</dbReference>
<feature type="region of interest" description="Disordered" evidence="13">
    <location>
        <begin position="193"/>
        <end position="212"/>
    </location>
</feature>
<keyword evidence="6" id="KW-0808">Transferase</keyword>
<evidence type="ECO:0000313" key="18">
    <source>
        <dbReference type="Proteomes" id="UP001189429"/>
    </source>
</evidence>
<dbReference type="InterPro" id="IPR036739">
    <property type="entry name" value="SLC41_membr_dom_sf"/>
</dbReference>
<evidence type="ECO:0000256" key="10">
    <source>
        <dbReference type="ARBA" id="ARBA00022989"/>
    </source>
</evidence>
<keyword evidence="10 14" id="KW-1133">Transmembrane helix</keyword>
<feature type="transmembrane region" description="Helical" evidence="14">
    <location>
        <begin position="364"/>
        <end position="389"/>
    </location>
</feature>
<evidence type="ECO:0000256" key="11">
    <source>
        <dbReference type="ARBA" id="ARBA00023136"/>
    </source>
</evidence>
<dbReference type="Pfam" id="PF01769">
    <property type="entry name" value="MgtE"/>
    <property type="match status" value="1"/>
</dbReference>
<name>A0ABN9Q3P8_9DINO</name>
<feature type="transmembrane region" description="Helical" evidence="14">
    <location>
        <begin position="401"/>
        <end position="425"/>
    </location>
</feature>
<evidence type="ECO:0000256" key="6">
    <source>
        <dbReference type="ARBA" id="ARBA00022679"/>
    </source>
</evidence>
<reference evidence="17" key="1">
    <citation type="submission" date="2023-10" db="EMBL/GenBank/DDBJ databases">
        <authorList>
            <person name="Chen Y."/>
            <person name="Shah S."/>
            <person name="Dougan E. K."/>
            <person name="Thang M."/>
            <person name="Chan C."/>
        </authorList>
    </citation>
    <scope>NUCLEOTIDE SEQUENCE [LARGE SCALE GENOMIC DNA]</scope>
</reference>
<gene>
    <name evidence="17" type="ORF">PCOR1329_LOCUS6642</name>
</gene>
<feature type="domain" description="RNA polymerase beta subunit protrusion" evidence="16">
    <location>
        <begin position="28"/>
        <end position="126"/>
    </location>
</feature>
<evidence type="ECO:0000259" key="15">
    <source>
        <dbReference type="Pfam" id="PF01769"/>
    </source>
</evidence>
<accession>A0ABN9Q3P8</accession>
<sequence>MEVEEAKPEPMHQEDSWVIIDSFFAEKGLVFQQIGSFDQFVIYELQRVIDATTPIQIIPQNQYNPEEAVDTKKMYEWSFGQLNFNKPTTDQPDGSSLMMTPREARLRNLSYAASVFVKVHHSVYQLNEDGGLDGRAAGYPDCKTSPNNELNRQLWSQSVSCTFPVLRMPFRLDIAALGQSACGCTVESQPRHRRAVPRLATPSSNSQSKHPLKMDPVRVYSTGGERDHEPLVRQLSGDLDSDTESLHKFWHRAGWLILLLMFQSTSSLILERFDLLIRSHPVVIYFLTMLVGAGGNAGSQSTVLVVRQLALATVGKRKGETPDDRFSLRHIVASEVSVGARLALVLFLGTFVRCVLFQVRGEECLAICLSMLAIVFVSTVVGAALPLLLSRLRLDPAHAGATIQVIMDISGVALTCVVSCLVLGLPITGGHQGMPGNATGTAAGPHGGAERRAGAGFVVQSEGTRQGLSRFGAAAGQS</sequence>
<dbReference type="PANTHER" id="PTHR41394">
    <property type="entry name" value="MAGNESIUM TRANSPORTER MGTE"/>
    <property type="match status" value="1"/>
</dbReference>
<evidence type="ECO:0000256" key="7">
    <source>
        <dbReference type="ARBA" id="ARBA00022692"/>
    </source>
</evidence>
<dbReference type="Gene3D" id="3.90.1100.10">
    <property type="match status" value="1"/>
</dbReference>
<evidence type="ECO:0000259" key="16">
    <source>
        <dbReference type="Pfam" id="PF04563"/>
    </source>
</evidence>
<feature type="transmembrane region" description="Helical" evidence="14">
    <location>
        <begin position="282"/>
        <end position="299"/>
    </location>
</feature>
<keyword evidence="12" id="KW-0804">Transcription</keyword>
<keyword evidence="11 14" id="KW-0472">Membrane</keyword>
<evidence type="ECO:0000313" key="17">
    <source>
        <dbReference type="EMBL" id="CAK0797610.1"/>
    </source>
</evidence>
<evidence type="ECO:0000256" key="1">
    <source>
        <dbReference type="ARBA" id="ARBA00004141"/>
    </source>
</evidence>
<dbReference type="Gene3D" id="1.10.357.20">
    <property type="entry name" value="SLC41 divalent cation transporters, integral membrane domain"/>
    <property type="match status" value="1"/>
</dbReference>
<evidence type="ECO:0000256" key="5">
    <source>
        <dbReference type="ARBA" id="ARBA00022478"/>
    </source>
</evidence>
<evidence type="ECO:0000256" key="14">
    <source>
        <dbReference type="SAM" id="Phobius"/>
    </source>
</evidence>
<evidence type="ECO:0000256" key="12">
    <source>
        <dbReference type="ARBA" id="ARBA00023163"/>
    </source>
</evidence>
<keyword evidence="9" id="KW-0460">Magnesium</keyword>
<evidence type="ECO:0000256" key="3">
    <source>
        <dbReference type="ARBA" id="ARBA00012418"/>
    </source>
</evidence>
<dbReference type="Proteomes" id="UP001189429">
    <property type="component" value="Unassembled WGS sequence"/>
</dbReference>
<evidence type="ECO:0000256" key="2">
    <source>
        <dbReference type="ARBA" id="ARBA00009749"/>
    </source>
</evidence>
<evidence type="ECO:0000256" key="9">
    <source>
        <dbReference type="ARBA" id="ARBA00022842"/>
    </source>
</evidence>
<organism evidence="17 18">
    <name type="scientific">Prorocentrum cordatum</name>
    <dbReference type="NCBI Taxonomy" id="2364126"/>
    <lineage>
        <taxon>Eukaryota</taxon>
        <taxon>Sar</taxon>
        <taxon>Alveolata</taxon>
        <taxon>Dinophyceae</taxon>
        <taxon>Prorocentrales</taxon>
        <taxon>Prorocentraceae</taxon>
        <taxon>Prorocentrum</taxon>
    </lineage>
</organism>
<protein>
    <recommendedName>
        <fullName evidence="3">DNA-directed RNA polymerase</fullName>
        <ecNumber evidence="3">2.7.7.6</ecNumber>
    </recommendedName>
</protein>
<keyword evidence="8" id="KW-0548">Nucleotidyltransferase</keyword>
<evidence type="ECO:0000256" key="8">
    <source>
        <dbReference type="ARBA" id="ARBA00022695"/>
    </source>
</evidence>
<proteinExistence type="inferred from homology"/>
<feature type="domain" description="SLC41A/MgtE integral membrane" evidence="15">
    <location>
        <begin position="288"/>
        <end position="416"/>
    </location>
</feature>
<keyword evidence="5" id="KW-0240">DNA-directed RNA polymerase</keyword>
<dbReference type="Pfam" id="PF04563">
    <property type="entry name" value="RNA_pol_Rpb2_1"/>
    <property type="match status" value="1"/>
</dbReference>